<dbReference type="EMBL" id="BMDI01000001">
    <property type="protein sequence ID" value="GGI18800.1"/>
    <property type="molecule type" value="Genomic_DNA"/>
</dbReference>
<reference evidence="11" key="1">
    <citation type="journal article" date="2019" name="Int. J. Syst. Evol. Microbiol.">
        <title>The Global Catalogue of Microorganisms (GCM) 10K type strain sequencing project: providing services to taxonomists for standard genome sequencing and annotation.</title>
        <authorList>
            <consortium name="The Broad Institute Genomics Platform"/>
            <consortium name="The Broad Institute Genome Sequencing Center for Infectious Disease"/>
            <person name="Wu L."/>
            <person name="Ma J."/>
        </authorList>
    </citation>
    <scope>NUCLEOTIDE SEQUENCE [LARGE SCALE GENOMIC DNA]</scope>
    <source>
        <strain evidence="11">CCM 2767</strain>
    </source>
</reference>
<evidence type="ECO:0000256" key="3">
    <source>
        <dbReference type="ARBA" id="ARBA00022729"/>
    </source>
</evidence>
<dbReference type="AlphaFoldDB" id="A0A8J3AS55"/>
<name>A0A8J3AS55_9BURK</name>
<dbReference type="InterPro" id="IPR036249">
    <property type="entry name" value="Thioredoxin-like_sf"/>
</dbReference>
<feature type="signal peptide" evidence="7">
    <location>
        <begin position="1"/>
        <end position="21"/>
    </location>
</feature>
<evidence type="ECO:0000313" key="10">
    <source>
        <dbReference type="EMBL" id="GGI18800.1"/>
    </source>
</evidence>
<evidence type="ECO:0000259" key="9">
    <source>
        <dbReference type="Pfam" id="PF13098"/>
    </source>
</evidence>
<evidence type="ECO:0000313" key="11">
    <source>
        <dbReference type="Proteomes" id="UP000642180"/>
    </source>
</evidence>
<comment type="function">
    <text evidence="7">Required for disulfide bond formation in some periplasmic proteins. Acts by transferring its disulfide bond to other proteins and is reduced in the process.</text>
</comment>
<feature type="domain" description="Disulphide bond isomerase DsbC/G N-terminal" evidence="8">
    <location>
        <begin position="21"/>
        <end position="88"/>
    </location>
</feature>
<dbReference type="InterPro" id="IPR009094">
    <property type="entry name" value="DiS-bond_isomerase_DsbC/G_N_sf"/>
</dbReference>
<dbReference type="InterPro" id="IPR012336">
    <property type="entry name" value="Thioredoxin-like_fold"/>
</dbReference>
<keyword evidence="3 7" id="KW-0732">Signal</keyword>
<sequence>MKASKWIAALLAGMISMVAYAETAQEAAVRKVIEPRLGPEAKVESVTRTPYSGLFEIQVNGDIIYTDAKGEYLFVGRVVDARTYQDYTKARLDDINKVTFGNLPLELAMKEVKGNGKRVIAVFEDPNCGYCKRFRRTLESVNNITVYTFMYNILSPDSVEKSRNIWCAPNRVKAWDDWMLNGKVPPTASPNCVTPHEKVLELGRNMKVTGTPTIIFADGSRIPGAIDAKALEAKLSSIK</sequence>
<comment type="similarity">
    <text evidence="2 7">Belongs to the thioredoxin family. DsbC subfamily.</text>
</comment>
<evidence type="ECO:0000259" key="8">
    <source>
        <dbReference type="Pfam" id="PF10411"/>
    </source>
</evidence>
<comment type="caution">
    <text evidence="10">The sequence shown here is derived from an EMBL/GenBank/DDBJ whole genome shotgun (WGS) entry which is preliminary data.</text>
</comment>
<organism evidence="10 11">
    <name type="scientific">Oxalicibacterium faecigallinarum</name>
    <dbReference type="NCBI Taxonomy" id="573741"/>
    <lineage>
        <taxon>Bacteria</taxon>
        <taxon>Pseudomonadati</taxon>
        <taxon>Pseudomonadota</taxon>
        <taxon>Betaproteobacteria</taxon>
        <taxon>Burkholderiales</taxon>
        <taxon>Oxalobacteraceae</taxon>
        <taxon>Oxalicibacterium</taxon>
    </lineage>
</organism>
<comment type="subcellular location">
    <subcellularLocation>
        <location evidence="1 7">Periplasm</location>
    </subcellularLocation>
</comment>
<keyword evidence="5" id="KW-1015">Disulfide bond</keyword>
<protein>
    <recommendedName>
        <fullName evidence="7">Thiol:disulfide interchange protein</fullName>
    </recommendedName>
</protein>
<dbReference type="Proteomes" id="UP000642180">
    <property type="component" value="Unassembled WGS sequence"/>
</dbReference>
<evidence type="ECO:0000256" key="1">
    <source>
        <dbReference type="ARBA" id="ARBA00004418"/>
    </source>
</evidence>
<dbReference type="InterPro" id="IPR018950">
    <property type="entry name" value="DiS-bond_isomerase_DsbC/G_N"/>
</dbReference>
<dbReference type="InterPro" id="IPR051470">
    <property type="entry name" value="Thiol:disulfide_interchange"/>
</dbReference>
<dbReference type="PANTHER" id="PTHR35272">
    <property type="entry name" value="THIOL:DISULFIDE INTERCHANGE PROTEIN DSBC-RELATED"/>
    <property type="match status" value="1"/>
</dbReference>
<dbReference type="SUPFAM" id="SSF52833">
    <property type="entry name" value="Thioredoxin-like"/>
    <property type="match status" value="1"/>
</dbReference>
<dbReference type="CDD" id="cd03020">
    <property type="entry name" value="DsbA_DsbC_DsbG"/>
    <property type="match status" value="1"/>
</dbReference>
<dbReference type="InterPro" id="IPR017937">
    <property type="entry name" value="Thioredoxin_CS"/>
</dbReference>
<proteinExistence type="inferred from homology"/>
<dbReference type="SUPFAM" id="SSF54423">
    <property type="entry name" value="DsbC/DsbG N-terminal domain-like"/>
    <property type="match status" value="1"/>
</dbReference>
<gene>
    <name evidence="10" type="ORF">GCM10008066_15890</name>
</gene>
<dbReference type="Pfam" id="PF10411">
    <property type="entry name" value="DsbC_N"/>
    <property type="match status" value="1"/>
</dbReference>
<evidence type="ECO:0000256" key="2">
    <source>
        <dbReference type="ARBA" id="ARBA00009813"/>
    </source>
</evidence>
<dbReference type="GO" id="GO:0042597">
    <property type="term" value="C:periplasmic space"/>
    <property type="evidence" value="ECO:0007669"/>
    <property type="project" value="UniProtKB-SubCell"/>
</dbReference>
<dbReference type="InterPro" id="IPR033954">
    <property type="entry name" value="DiS-bond_Isoase_DsbC/G"/>
</dbReference>
<dbReference type="Pfam" id="PF13098">
    <property type="entry name" value="Thioredoxin_2"/>
    <property type="match status" value="1"/>
</dbReference>
<keyword evidence="4 7" id="KW-0574">Periplasm</keyword>
<feature type="domain" description="Thioredoxin-like fold" evidence="9">
    <location>
        <begin position="112"/>
        <end position="235"/>
    </location>
</feature>
<dbReference type="RefSeq" id="WP_373464202.1">
    <property type="nucleotide sequence ID" value="NZ_BMDI01000001.1"/>
</dbReference>
<dbReference type="Gene3D" id="3.10.450.70">
    <property type="entry name" value="Disulphide bond isomerase, DsbC/G, N-terminal"/>
    <property type="match status" value="1"/>
</dbReference>
<evidence type="ECO:0000256" key="7">
    <source>
        <dbReference type="RuleBase" id="RU364038"/>
    </source>
</evidence>
<evidence type="ECO:0000256" key="5">
    <source>
        <dbReference type="ARBA" id="ARBA00023157"/>
    </source>
</evidence>
<evidence type="ECO:0000256" key="6">
    <source>
        <dbReference type="ARBA" id="ARBA00023284"/>
    </source>
</evidence>
<dbReference type="Gene3D" id="3.40.30.10">
    <property type="entry name" value="Glutaredoxin"/>
    <property type="match status" value="1"/>
</dbReference>
<evidence type="ECO:0000256" key="4">
    <source>
        <dbReference type="ARBA" id="ARBA00022764"/>
    </source>
</evidence>
<feature type="chain" id="PRO_5035338976" description="Thiol:disulfide interchange protein" evidence="7">
    <location>
        <begin position="22"/>
        <end position="239"/>
    </location>
</feature>
<dbReference type="PROSITE" id="PS00194">
    <property type="entry name" value="THIOREDOXIN_1"/>
    <property type="match status" value="1"/>
</dbReference>
<dbReference type="PANTHER" id="PTHR35272:SF3">
    <property type="entry name" value="THIOL:DISULFIDE INTERCHANGE PROTEIN DSBC"/>
    <property type="match status" value="1"/>
</dbReference>
<keyword evidence="6 7" id="KW-0676">Redox-active center</keyword>
<keyword evidence="11" id="KW-1185">Reference proteome</keyword>
<accession>A0A8J3AS55</accession>